<gene>
    <name evidence="1" type="ordered locus">Dda3937_02369</name>
</gene>
<keyword evidence="2" id="KW-1185">Reference proteome</keyword>
<evidence type="ECO:0000313" key="2">
    <source>
        <dbReference type="Proteomes" id="UP000006859"/>
    </source>
</evidence>
<dbReference type="AlphaFoldDB" id="E0SMW3"/>
<organism evidence="1 2">
    <name type="scientific">Dickeya dadantii (strain 3937)</name>
    <name type="common">Erwinia chrysanthemi (strain 3937)</name>
    <dbReference type="NCBI Taxonomy" id="198628"/>
    <lineage>
        <taxon>Bacteria</taxon>
        <taxon>Pseudomonadati</taxon>
        <taxon>Pseudomonadota</taxon>
        <taxon>Gammaproteobacteria</taxon>
        <taxon>Enterobacterales</taxon>
        <taxon>Pectobacteriaceae</taxon>
        <taxon>Dickeya</taxon>
    </lineage>
</organism>
<sequence>MTLLAEACEEVTANVAAGAKDKNRGGSDGHDGVCSCYNSAIETAAVSLSMFTPTISPSYFKLQVRWLSTFPHH</sequence>
<protein>
    <submittedName>
        <fullName evidence="1">Uncharacterized protein</fullName>
    </submittedName>
</protein>
<dbReference type="EMBL" id="CP002038">
    <property type="protein sequence ID" value="ADM98233.1"/>
    <property type="molecule type" value="Genomic_DNA"/>
</dbReference>
<accession>E0SMW3</accession>
<dbReference type="KEGG" id="ddd:Dda3937_02369"/>
<evidence type="ECO:0000313" key="1">
    <source>
        <dbReference type="EMBL" id="ADM98233.1"/>
    </source>
</evidence>
<dbReference type="Proteomes" id="UP000006859">
    <property type="component" value="Chromosome"/>
</dbReference>
<dbReference type="HOGENOM" id="CLU_2698722_0_0_6"/>
<reference evidence="1 2" key="1">
    <citation type="journal article" date="2011" name="J. Bacteriol.">
        <title>Genome sequence of the plant-pathogenic bacterium Dickeya dadantii 3937.</title>
        <authorList>
            <person name="Glasner J.D."/>
            <person name="Yang C.H."/>
            <person name="Reverchon S."/>
            <person name="Hugouvieux-Cotte-Pattat N."/>
            <person name="Condemine G."/>
            <person name="Bohin J.P."/>
            <person name="Van Gijsegem F."/>
            <person name="Yang S."/>
            <person name="Franza T."/>
            <person name="Expert D."/>
            <person name="Plunkett G. III"/>
            <person name="San Francisco M.J."/>
            <person name="Charkowski A.O."/>
            <person name="Py B."/>
            <person name="Bell K."/>
            <person name="Rauscher L."/>
            <person name="Rodriguez-Palenzuela P."/>
            <person name="Toussaint A."/>
            <person name="Holeva M.C."/>
            <person name="He S.Y."/>
            <person name="Douet V."/>
            <person name="Boccara M."/>
            <person name="Blanco C."/>
            <person name="Toth I."/>
            <person name="Anderson B.D."/>
            <person name="Biehl B.S."/>
            <person name="Mau B."/>
            <person name="Flynn S.M."/>
            <person name="Barras F."/>
            <person name="Lindeberg M."/>
            <person name="Birch P.R."/>
            <person name="Tsuyumu S."/>
            <person name="Shi X."/>
            <person name="Hibbing M."/>
            <person name="Yap M.N."/>
            <person name="Carpentier M."/>
            <person name="Dassa E."/>
            <person name="Umehara M."/>
            <person name="Kim J.F."/>
            <person name="Rusch M."/>
            <person name="Soni P."/>
            <person name="Mayhew G.F."/>
            <person name="Fouts D.E."/>
            <person name="Gill S.R."/>
            <person name="Blattner F.R."/>
            <person name="Keen N.T."/>
            <person name="Perna N.T."/>
        </authorList>
    </citation>
    <scope>NUCLEOTIDE SEQUENCE [LARGE SCALE GENOMIC DNA]</scope>
    <source>
        <strain evidence="1 2">3937</strain>
    </source>
</reference>
<proteinExistence type="predicted"/>
<name>E0SMW3_DICD3</name>